<comment type="caution">
    <text evidence="1">The sequence shown here is derived from an EMBL/GenBank/DDBJ whole genome shotgun (WGS) entry which is preliminary data.</text>
</comment>
<gene>
    <name evidence="1" type="ORF">H6A24_02130</name>
</gene>
<evidence type="ECO:0000313" key="1">
    <source>
        <dbReference type="EMBL" id="MBM6805302.1"/>
    </source>
</evidence>
<protein>
    <submittedName>
        <fullName evidence="1">Uncharacterized protein</fullName>
    </submittedName>
</protein>
<organism evidence="1 2">
    <name type="scientific">Bacteroides caecicola</name>
    <dbReference type="NCBI Taxonomy" id="1462569"/>
    <lineage>
        <taxon>Bacteria</taxon>
        <taxon>Pseudomonadati</taxon>
        <taxon>Bacteroidota</taxon>
        <taxon>Bacteroidia</taxon>
        <taxon>Bacteroidales</taxon>
        <taxon>Bacteroidaceae</taxon>
        <taxon>Bacteroides</taxon>
    </lineage>
</organism>
<proteinExistence type="predicted"/>
<reference evidence="1 2" key="1">
    <citation type="journal article" date="2021" name="Sci. Rep.">
        <title>The distribution of antibiotic resistance genes in chicken gut microbiota commensals.</title>
        <authorList>
            <person name="Juricova H."/>
            <person name="Matiasovicova J."/>
            <person name="Kubasova T."/>
            <person name="Cejkova D."/>
            <person name="Rychlik I."/>
        </authorList>
    </citation>
    <scope>NUCLEOTIDE SEQUENCE [LARGE SCALE GENOMIC DNA]</scope>
    <source>
        <strain evidence="1 2">An768</strain>
    </source>
</reference>
<evidence type="ECO:0000313" key="2">
    <source>
        <dbReference type="Proteomes" id="UP000782117"/>
    </source>
</evidence>
<sequence length="104" mass="11722">MPTPRGRWGHVKADNDSAQAGLTPSWGVTPAIQSGLAGNHGLASLYGPDGRKDTLQRFFHQQPSSIPLSYLDNRLSTFGYRSLHSKRIEYLFPLTWKFLKIHEE</sequence>
<keyword evidence="2" id="KW-1185">Reference proteome</keyword>
<name>A0ABS2F4Y7_9BACE</name>
<dbReference type="Proteomes" id="UP000782117">
    <property type="component" value="Unassembled WGS sequence"/>
</dbReference>
<dbReference type="RefSeq" id="WP_204498984.1">
    <property type="nucleotide sequence ID" value="NZ_JACJKJ010000001.1"/>
</dbReference>
<dbReference type="EMBL" id="JACJKJ010000001">
    <property type="protein sequence ID" value="MBM6805302.1"/>
    <property type="molecule type" value="Genomic_DNA"/>
</dbReference>
<accession>A0ABS2F4Y7</accession>